<dbReference type="NCBIfam" id="TIGR02937">
    <property type="entry name" value="sigma70-ECF"/>
    <property type="match status" value="1"/>
</dbReference>
<keyword evidence="2" id="KW-0805">Transcription regulation</keyword>
<sequence length="209" mass="22903">MSTGVTANMTAPRRLTQQGAMSDAELLEASYRRPERFGEIYDRYFAEIHAYLGRRLDQQAADDLASEVFLTAFRKRETFDAERGEVRPWLYGIATNLIGLHRRAETRKLAALRRSSAAGERPEHGHEERVISRVDAESEQARLAAELGALSDGDRDVLLLSALGGLSHDEVATALGIPYGTVGSRLSRVRRKLRAALGGVNPLSGGNDG</sequence>
<dbReference type="InterPro" id="IPR014284">
    <property type="entry name" value="RNA_pol_sigma-70_dom"/>
</dbReference>
<dbReference type="Proteomes" id="UP001499843">
    <property type="component" value="Unassembled WGS sequence"/>
</dbReference>
<organism evidence="7 8">
    <name type="scientific">Nonomuraea monospora</name>
    <dbReference type="NCBI Taxonomy" id="568818"/>
    <lineage>
        <taxon>Bacteria</taxon>
        <taxon>Bacillati</taxon>
        <taxon>Actinomycetota</taxon>
        <taxon>Actinomycetes</taxon>
        <taxon>Streptosporangiales</taxon>
        <taxon>Streptosporangiaceae</taxon>
        <taxon>Nonomuraea</taxon>
    </lineage>
</organism>
<comment type="caution">
    <text evidence="7">The sequence shown here is derived from an EMBL/GenBank/DDBJ whole genome shotgun (WGS) entry which is preliminary data.</text>
</comment>
<feature type="domain" description="RNA polymerase sigma-70 region 2" evidence="5">
    <location>
        <begin position="41"/>
        <end position="107"/>
    </location>
</feature>
<dbReference type="InterPro" id="IPR007627">
    <property type="entry name" value="RNA_pol_sigma70_r2"/>
</dbReference>
<dbReference type="SUPFAM" id="SSF88659">
    <property type="entry name" value="Sigma3 and sigma4 domains of RNA polymerase sigma factors"/>
    <property type="match status" value="1"/>
</dbReference>
<keyword evidence="8" id="KW-1185">Reference proteome</keyword>
<dbReference type="SUPFAM" id="SSF88946">
    <property type="entry name" value="Sigma2 domain of RNA polymerase sigma factors"/>
    <property type="match status" value="1"/>
</dbReference>
<comment type="similarity">
    <text evidence="1">Belongs to the sigma-70 factor family. ECF subfamily.</text>
</comment>
<reference evidence="7 8" key="1">
    <citation type="journal article" date="2019" name="Int. J. Syst. Evol. Microbiol.">
        <title>The Global Catalogue of Microorganisms (GCM) 10K type strain sequencing project: providing services to taxonomists for standard genome sequencing and annotation.</title>
        <authorList>
            <consortium name="The Broad Institute Genomics Platform"/>
            <consortium name="The Broad Institute Genome Sequencing Center for Infectious Disease"/>
            <person name="Wu L."/>
            <person name="Ma J."/>
        </authorList>
    </citation>
    <scope>NUCLEOTIDE SEQUENCE [LARGE SCALE GENOMIC DNA]</scope>
    <source>
        <strain evidence="7 8">JCM 16114</strain>
    </source>
</reference>
<dbReference type="InterPro" id="IPR013325">
    <property type="entry name" value="RNA_pol_sigma_r2"/>
</dbReference>
<keyword evidence="4" id="KW-0804">Transcription</keyword>
<gene>
    <name evidence="7" type="ORF">GCM10009850_091210</name>
</gene>
<feature type="domain" description="RNA polymerase sigma factor 70 region 4 type 2" evidence="6">
    <location>
        <begin position="142"/>
        <end position="193"/>
    </location>
</feature>
<dbReference type="Gene3D" id="1.10.10.10">
    <property type="entry name" value="Winged helix-like DNA-binding domain superfamily/Winged helix DNA-binding domain"/>
    <property type="match status" value="1"/>
</dbReference>
<protein>
    <submittedName>
        <fullName evidence="7">RNA polymerase sigma factor</fullName>
    </submittedName>
</protein>
<evidence type="ECO:0000256" key="2">
    <source>
        <dbReference type="ARBA" id="ARBA00023015"/>
    </source>
</evidence>
<accession>A0ABN3CW12</accession>
<proteinExistence type="inferred from homology"/>
<dbReference type="InterPro" id="IPR036388">
    <property type="entry name" value="WH-like_DNA-bd_sf"/>
</dbReference>
<evidence type="ECO:0000313" key="7">
    <source>
        <dbReference type="EMBL" id="GAA2213658.1"/>
    </source>
</evidence>
<evidence type="ECO:0000256" key="4">
    <source>
        <dbReference type="ARBA" id="ARBA00023163"/>
    </source>
</evidence>
<evidence type="ECO:0000259" key="6">
    <source>
        <dbReference type="Pfam" id="PF08281"/>
    </source>
</evidence>
<dbReference type="PANTHER" id="PTHR43133">
    <property type="entry name" value="RNA POLYMERASE ECF-TYPE SIGMA FACTO"/>
    <property type="match status" value="1"/>
</dbReference>
<dbReference type="InterPro" id="IPR013249">
    <property type="entry name" value="RNA_pol_sigma70_r4_t2"/>
</dbReference>
<dbReference type="EMBL" id="BAAAQX010000034">
    <property type="protein sequence ID" value="GAA2213658.1"/>
    <property type="molecule type" value="Genomic_DNA"/>
</dbReference>
<evidence type="ECO:0000313" key="8">
    <source>
        <dbReference type="Proteomes" id="UP001499843"/>
    </source>
</evidence>
<dbReference type="Pfam" id="PF04542">
    <property type="entry name" value="Sigma70_r2"/>
    <property type="match status" value="1"/>
</dbReference>
<dbReference type="InterPro" id="IPR013324">
    <property type="entry name" value="RNA_pol_sigma_r3/r4-like"/>
</dbReference>
<evidence type="ECO:0000256" key="1">
    <source>
        <dbReference type="ARBA" id="ARBA00010641"/>
    </source>
</evidence>
<keyword evidence="3" id="KW-0731">Sigma factor</keyword>
<dbReference type="Pfam" id="PF08281">
    <property type="entry name" value="Sigma70_r4_2"/>
    <property type="match status" value="1"/>
</dbReference>
<evidence type="ECO:0000259" key="5">
    <source>
        <dbReference type="Pfam" id="PF04542"/>
    </source>
</evidence>
<evidence type="ECO:0000256" key="3">
    <source>
        <dbReference type="ARBA" id="ARBA00023082"/>
    </source>
</evidence>
<name>A0ABN3CW12_9ACTN</name>
<dbReference type="Gene3D" id="1.10.1740.10">
    <property type="match status" value="1"/>
</dbReference>
<dbReference type="PANTHER" id="PTHR43133:SF62">
    <property type="entry name" value="RNA POLYMERASE SIGMA FACTOR SIGZ"/>
    <property type="match status" value="1"/>
</dbReference>
<dbReference type="InterPro" id="IPR039425">
    <property type="entry name" value="RNA_pol_sigma-70-like"/>
</dbReference>